<comment type="subcellular location">
    <subcellularLocation>
        <location evidence="2">Cytoplasm</location>
    </subcellularLocation>
    <subcellularLocation>
        <location evidence="1">Nucleus</location>
    </subcellularLocation>
</comment>
<dbReference type="PANTHER" id="PTHR13339:SF0">
    <property type="entry name" value="COP9 SIGNALOSOME COMPLEX SUBUNIT 8"/>
    <property type="match status" value="1"/>
</dbReference>
<dbReference type="PANTHER" id="PTHR13339">
    <property type="entry name" value="COP9 SIGNALOSOME COMPLEX SUBUNIT 8"/>
    <property type="match status" value="1"/>
</dbReference>
<keyword evidence="5" id="KW-0539">Nucleus</keyword>
<dbReference type="InterPro" id="IPR033205">
    <property type="entry name" value="COP9_CSN8"/>
</dbReference>
<dbReference type="GO" id="GO:0005737">
    <property type="term" value="C:cytoplasm"/>
    <property type="evidence" value="ECO:0007669"/>
    <property type="project" value="UniProtKB-SubCell"/>
</dbReference>
<dbReference type="AlphaFoldDB" id="A0A336LN08"/>
<dbReference type="GO" id="GO:0000338">
    <property type="term" value="P:protein deneddylation"/>
    <property type="evidence" value="ECO:0007669"/>
    <property type="project" value="InterPro"/>
</dbReference>
<dbReference type="VEuPathDB" id="VectorBase:CSON012289"/>
<name>A0A336LN08_CULSO</name>
<gene>
    <name evidence="7" type="primary">CSON012289</name>
</gene>
<evidence type="ECO:0000256" key="2">
    <source>
        <dbReference type="ARBA" id="ARBA00004496"/>
    </source>
</evidence>
<organism evidence="7">
    <name type="scientific">Culicoides sonorensis</name>
    <name type="common">Biting midge</name>
    <dbReference type="NCBI Taxonomy" id="179676"/>
    <lineage>
        <taxon>Eukaryota</taxon>
        <taxon>Metazoa</taxon>
        <taxon>Ecdysozoa</taxon>
        <taxon>Arthropoda</taxon>
        <taxon>Hexapoda</taxon>
        <taxon>Insecta</taxon>
        <taxon>Pterygota</taxon>
        <taxon>Neoptera</taxon>
        <taxon>Endopterygota</taxon>
        <taxon>Diptera</taxon>
        <taxon>Nematocera</taxon>
        <taxon>Chironomoidea</taxon>
        <taxon>Ceratopogonidae</taxon>
        <taxon>Ceratopogoninae</taxon>
        <taxon>Culicoides</taxon>
        <taxon>Monoculicoides</taxon>
    </lineage>
</organism>
<reference evidence="7" key="1">
    <citation type="submission" date="2018-07" db="EMBL/GenBank/DDBJ databases">
        <authorList>
            <person name="Quirk P.G."/>
            <person name="Krulwich T.A."/>
        </authorList>
    </citation>
    <scope>NUCLEOTIDE SEQUENCE</scope>
</reference>
<dbReference type="InterPro" id="IPR033464">
    <property type="entry name" value="CSN8_PSD8_EIF3K"/>
</dbReference>
<evidence type="ECO:0000313" key="7">
    <source>
        <dbReference type="EMBL" id="SSX19105.1"/>
    </source>
</evidence>
<dbReference type="EMBL" id="UFQT01000056">
    <property type="protein sequence ID" value="SSX19105.1"/>
    <property type="molecule type" value="Genomic_DNA"/>
</dbReference>
<dbReference type="GO" id="GO:0008180">
    <property type="term" value="C:COP9 signalosome"/>
    <property type="evidence" value="ECO:0007669"/>
    <property type="project" value="UniProtKB-KW"/>
</dbReference>
<evidence type="ECO:0000256" key="3">
    <source>
        <dbReference type="ARBA" id="ARBA00022490"/>
    </source>
</evidence>
<sequence length="105" mass="12632">MLDEKIDQLVQMLEKQEMEATNISVTIYTELLAAYLYQGDLNNANYLWKRIPVSIKQGNRELERLQKIYRHLIDNDYPAFYRALDFDWSRNIAEIIETRVLEYNQ</sequence>
<accession>A0A336LN08</accession>
<proteinExistence type="predicted"/>
<evidence type="ECO:0000259" key="6">
    <source>
        <dbReference type="Pfam" id="PF10075"/>
    </source>
</evidence>
<feature type="domain" description="CSN8/PSMD8/EIF3K" evidence="6">
    <location>
        <begin position="25"/>
        <end position="97"/>
    </location>
</feature>
<evidence type="ECO:0000256" key="4">
    <source>
        <dbReference type="ARBA" id="ARBA00022790"/>
    </source>
</evidence>
<keyword evidence="3" id="KW-0963">Cytoplasm</keyword>
<dbReference type="GO" id="GO:0010387">
    <property type="term" value="P:COP9 signalosome assembly"/>
    <property type="evidence" value="ECO:0007669"/>
    <property type="project" value="InterPro"/>
</dbReference>
<keyword evidence="4" id="KW-0736">Signalosome</keyword>
<evidence type="ECO:0000256" key="1">
    <source>
        <dbReference type="ARBA" id="ARBA00004123"/>
    </source>
</evidence>
<dbReference type="Pfam" id="PF10075">
    <property type="entry name" value="CSN8_PSD8_EIF3K"/>
    <property type="match status" value="1"/>
</dbReference>
<protein>
    <submittedName>
        <fullName evidence="7">CSON012289 protein</fullName>
    </submittedName>
</protein>
<evidence type="ECO:0000256" key="5">
    <source>
        <dbReference type="ARBA" id="ARBA00023242"/>
    </source>
</evidence>